<accession>A0A1G6YT64</accession>
<dbReference type="Proteomes" id="UP000198949">
    <property type="component" value="Unassembled WGS sequence"/>
</dbReference>
<dbReference type="RefSeq" id="WP_091037431.1">
    <property type="nucleotide sequence ID" value="NZ_FNAD01000009.1"/>
</dbReference>
<evidence type="ECO:0000256" key="11">
    <source>
        <dbReference type="ARBA" id="ARBA00023239"/>
    </source>
</evidence>
<evidence type="ECO:0000256" key="8">
    <source>
        <dbReference type="ARBA" id="ARBA00023034"/>
    </source>
</evidence>
<dbReference type="UniPathway" id="UPA00796">
    <property type="reaction ID" value="UER00771"/>
</dbReference>
<name>A0A1G6YT64_9ACTN</name>
<feature type="domain" description="NAD-dependent epimerase/dehydratase" evidence="13">
    <location>
        <begin position="10"/>
        <end position="243"/>
    </location>
</feature>
<dbReference type="OrthoDB" id="9801785at2"/>
<evidence type="ECO:0000256" key="6">
    <source>
        <dbReference type="ARBA" id="ARBA00022989"/>
    </source>
</evidence>
<dbReference type="Pfam" id="PF01370">
    <property type="entry name" value="Epimerase"/>
    <property type="match status" value="1"/>
</dbReference>
<comment type="cofactor">
    <cofactor evidence="1">
        <name>NAD(+)</name>
        <dbReference type="ChEBI" id="CHEBI:57540"/>
    </cofactor>
</comment>
<evidence type="ECO:0000256" key="5">
    <source>
        <dbReference type="ARBA" id="ARBA00022968"/>
    </source>
</evidence>
<dbReference type="Gene3D" id="3.40.50.720">
    <property type="entry name" value="NAD(P)-binding Rossmann-like Domain"/>
    <property type="match status" value="1"/>
</dbReference>
<dbReference type="InterPro" id="IPR036291">
    <property type="entry name" value="NAD(P)-bd_dom_sf"/>
</dbReference>
<reference evidence="15" key="1">
    <citation type="submission" date="2016-10" db="EMBL/GenBank/DDBJ databases">
        <authorList>
            <person name="Varghese N."/>
            <person name="Submissions S."/>
        </authorList>
    </citation>
    <scope>NUCLEOTIDE SEQUENCE [LARGE SCALE GENOMIC DNA]</scope>
    <source>
        <strain evidence="15">CGMCC 4.3516</strain>
    </source>
</reference>
<gene>
    <name evidence="14" type="ORF">SAMN05216270_109166</name>
</gene>
<comment type="subcellular location">
    <subcellularLocation>
        <location evidence="2">Golgi apparatus membrane</location>
        <topology evidence="2">Single-pass type II membrane protein</topology>
    </subcellularLocation>
    <subcellularLocation>
        <location evidence="12">Golgi apparatus</location>
        <location evidence="12">Golgi stack membrane</location>
    </subcellularLocation>
</comment>
<dbReference type="InterPro" id="IPR001509">
    <property type="entry name" value="Epimerase_deHydtase"/>
</dbReference>
<proteinExistence type="predicted"/>
<keyword evidence="7" id="KW-0520">NAD</keyword>
<evidence type="ECO:0000259" key="13">
    <source>
        <dbReference type="Pfam" id="PF01370"/>
    </source>
</evidence>
<protein>
    <submittedName>
        <fullName evidence="14">dTDP-glucose 4,6-dehydratase</fullName>
    </submittedName>
</protein>
<evidence type="ECO:0000256" key="1">
    <source>
        <dbReference type="ARBA" id="ARBA00001911"/>
    </source>
</evidence>
<dbReference type="STRING" id="58114.SAMN05216270_109166"/>
<evidence type="ECO:0000313" key="14">
    <source>
        <dbReference type="EMBL" id="SDD93694.1"/>
    </source>
</evidence>
<dbReference type="SUPFAM" id="SSF51735">
    <property type="entry name" value="NAD(P)-binding Rossmann-fold domains"/>
    <property type="match status" value="1"/>
</dbReference>
<dbReference type="EMBL" id="FNAD01000009">
    <property type="protein sequence ID" value="SDD93694.1"/>
    <property type="molecule type" value="Genomic_DNA"/>
</dbReference>
<dbReference type="CDD" id="cd05230">
    <property type="entry name" value="UGD_SDR_e"/>
    <property type="match status" value="1"/>
</dbReference>
<sequence>MTTYGTGNRILVTGGAGLVGSHLVDAFLAKGCDVTAVDNFVTGSRDNLAEHPNLTVVEADVTEGLPVGDAPFDAVLHFACPASPVDFATLPVEILRVDSIGTLHALDRALADGARFLMASTSEVYGDPLVHPQPESYWGNVNPIGIRSCYDEAKRFSEAAVAAYHRHKGLDASIVRIFNTYGPRMRPDDGRVVPSFISQALAGEPLTIHGDGSQTRSLCYVDDLVRGLVLLLESGEYGPVNLGTEYELTVAEMAEVILRLTGSKSTIEYTDRPSDDPERRRPDLTAARELLGYEPQVHYEAGLKTTIDYFATASSPGRGTAADLGLDATDFTVS</sequence>
<evidence type="ECO:0000256" key="10">
    <source>
        <dbReference type="ARBA" id="ARBA00023180"/>
    </source>
</evidence>
<dbReference type="GO" id="GO:0005737">
    <property type="term" value="C:cytoplasm"/>
    <property type="evidence" value="ECO:0007669"/>
    <property type="project" value="TreeGrafter"/>
</dbReference>
<dbReference type="PANTHER" id="PTHR43078:SF6">
    <property type="entry name" value="UDP-GLUCURONIC ACID DECARBOXYLASE 1"/>
    <property type="match status" value="1"/>
</dbReference>
<evidence type="ECO:0000256" key="9">
    <source>
        <dbReference type="ARBA" id="ARBA00023136"/>
    </source>
</evidence>
<dbReference type="GO" id="GO:0070403">
    <property type="term" value="F:NAD+ binding"/>
    <property type="evidence" value="ECO:0007669"/>
    <property type="project" value="InterPro"/>
</dbReference>
<keyword evidence="3" id="KW-0812">Transmembrane</keyword>
<keyword evidence="8" id="KW-0333">Golgi apparatus</keyword>
<evidence type="ECO:0000313" key="15">
    <source>
        <dbReference type="Proteomes" id="UP000198949"/>
    </source>
</evidence>
<dbReference type="AlphaFoldDB" id="A0A1G6YT64"/>
<keyword evidence="10" id="KW-0325">Glycoprotein</keyword>
<keyword evidence="6" id="KW-1133">Transmembrane helix</keyword>
<evidence type="ECO:0000256" key="12">
    <source>
        <dbReference type="ARBA" id="ARBA00037859"/>
    </source>
</evidence>
<keyword evidence="4" id="KW-0210">Decarboxylase</keyword>
<dbReference type="GO" id="GO:0048040">
    <property type="term" value="F:UDP-glucuronate decarboxylase activity"/>
    <property type="evidence" value="ECO:0007669"/>
    <property type="project" value="TreeGrafter"/>
</dbReference>
<dbReference type="GO" id="GO:0042732">
    <property type="term" value="P:D-xylose metabolic process"/>
    <property type="evidence" value="ECO:0007669"/>
    <property type="project" value="InterPro"/>
</dbReference>
<keyword evidence="15" id="KW-1185">Reference proteome</keyword>
<keyword evidence="5" id="KW-0735">Signal-anchor</keyword>
<dbReference type="InterPro" id="IPR044516">
    <property type="entry name" value="UXS-like"/>
</dbReference>
<evidence type="ECO:0000256" key="7">
    <source>
        <dbReference type="ARBA" id="ARBA00023027"/>
    </source>
</evidence>
<dbReference type="GO" id="GO:0033320">
    <property type="term" value="P:UDP-D-xylose biosynthetic process"/>
    <property type="evidence" value="ECO:0007669"/>
    <property type="project" value="UniProtKB-UniPathway"/>
</dbReference>
<evidence type="ECO:0000256" key="3">
    <source>
        <dbReference type="ARBA" id="ARBA00022692"/>
    </source>
</evidence>
<keyword evidence="9" id="KW-0472">Membrane</keyword>
<organism evidence="14 15">
    <name type="scientific">Glycomyces harbinensis</name>
    <dbReference type="NCBI Taxonomy" id="58114"/>
    <lineage>
        <taxon>Bacteria</taxon>
        <taxon>Bacillati</taxon>
        <taxon>Actinomycetota</taxon>
        <taxon>Actinomycetes</taxon>
        <taxon>Glycomycetales</taxon>
        <taxon>Glycomycetaceae</taxon>
        <taxon>Glycomyces</taxon>
    </lineage>
</organism>
<keyword evidence="11" id="KW-0456">Lyase</keyword>
<dbReference type="PANTHER" id="PTHR43078">
    <property type="entry name" value="UDP-GLUCURONIC ACID DECARBOXYLASE-RELATED"/>
    <property type="match status" value="1"/>
</dbReference>
<evidence type="ECO:0000256" key="2">
    <source>
        <dbReference type="ARBA" id="ARBA00004323"/>
    </source>
</evidence>
<dbReference type="FunFam" id="3.40.50.720:FF:000065">
    <property type="entry name" value="UDP-glucuronic acid decarboxylase 1"/>
    <property type="match status" value="1"/>
</dbReference>
<evidence type="ECO:0000256" key="4">
    <source>
        <dbReference type="ARBA" id="ARBA00022793"/>
    </source>
</evidence>